<evidence type="ECO:0000256" key="1">
    <source>
        <dbReference type="SAM" id="SignalP"/>
    </source>
</evidence>
<gene>
    <name evidence="2" type="ORF">GCM10008955_23340</name>
</gene>
<reference evidence="3" key="1">
    <citation type="journal article" date="2019" name="Int. J. Syst. Evol. Microbiol.">
        <title>The Global Catalogue of Microorganisms (GCM) 10K type strain sequencing project: providing services to taxonomists for standard genome sequencing and annotation.</title>
        <authorList>
            <consortium name="The Broad Institute Genomics Platform"/>
            <consortium name="The Broad Institute Genome Sequencing Center for Infectious Disease"/>
            <person name="Wu L."/>
            <person name="Ma J."/>
        </authorList>
    </citation>
    <scope>NUCLEOTIDE SEQUENCE [LARGE SCALE GENOMIC DNA]</scope>
    <source>
        <strain evidence="3">JCM 30331</strain>
    </source>
</reference>
<name>A0ABQ2EZU9_9DEIO</name>
<comment type="caution">
    <text evidence="2">The sequence shown here is derived from an EMBL/GenBank/DDBJ whole genome shotgun (WGS) entry which is preliminary data.</text>
</comment>
<evidence type="ECO:0000313" key="3">
    <source>
        <dbReference type="Proteomes" id="UP000647587"/>
    </source>
</evidence>
<accession>A0ABQ2EZU9</accession>
<feature type="signal peptide" evidence="1">
    <location>
        <begin position="1"/>
        <end position="24"/>
    </location>
</feature>
<protein>
    <submittedName>
        <fullName evidence="2">Uncharacterized protein</fullName>
    </submittedName>
</protein>
<feature type="chain" id="PRO_5047204946" evidence="1">
    <location>
        <begin position="25"/>
        <end position="78"/>
    </location>
</feature>
<dbReference type="EMBL" id="BMPP01000009">
    <property type="protein sequence ID" value="GGK28952.1"/>
    <property type="molecule type" value="Genomic_DNA"/>
</dbReference>
<proteinExistence type="predicted"/>
<keyword evidence="1" id="KW-0732">Signal</keyword>
<evidence type="ECO:0000313" key="2">
    <source>
        <dbReference type="EMBL" id="GGK28952.1"/>
    </source>
</evidence>
<sequence>MHKSKRRRWLAVLGLASMSTGLSASVQLNQLMIMMDEPTPCQGVAVRFAEGSRKLGEFTVLTNGVINPRGTVKSFPTF</sequence>
<keyword evidence="3" id="KW-1185">Reference proteome</keyword>
<dbReference type="Proteomes" id="UP000647587">
    <property type="component" value="Unassembled WGS sequence"/>
</dbReference>
<organism evidence="2 3">
    <name type="scientific">Deinococcus malanensis</name>
    <dbReference type="NCBI Taxonomy" id="1706855"/>
    <lineage>
        <taxon>Bacteria</taxon>
        <taxon>Thermotogati</taxon>
        <taxon>Deinococcota</taxon>
        <taxon>Deinococci</taxon>
        <taxon>Deinococcales</taxon>
        <taxon>Deinococcaceae</taxon>
        <taxon>Deinococcus</taxon>
    </lineage>
</organism>